<keyword evidence="10" id="KW-1185">Reference proteome</keyword>
<proteinExistence type="inferred from homology"/>
<organism evidence="9 10">
    <name type="scientific">Glonium stellatum</name>
    <dbReference type="NCBI Taxonomy" id="574774"/>
    <lineage>
        <taxon>Eukaryota</taxon>
        <taxon>Fungi</taxon>
        <taxon>Dikarya</taxon>
        <taxon>Ascomycota</taxon>
        <taxon>Pezizomycotina</taxon>
        <taxon>Dothideomycetes</taxon>
        <taxon>Pleosporomycetidae</taxon>
        <taxon>Gloniales</taxon>
        <taxon>Gloniaceae</taxon>
        <taxon>Glonium</taxon>
    </lineage>
</organism>
<evidence type="ECO:0000256" key="4">
    <source>
        <dbReference type="ARBA" id="ARBA00022980"/>
    </source>
</evidence>
<evidence type="ECO:0000313" key="10">
    <source>
        <dbReference type="Proteomes" id="UP000250140"/>
    </source>
</evidence>
<dbReference type="PANTHER" id="PTHR12810:SF0">
    <property type="entry name" value="SMALL RIBOSOMAL SUBUNIT PROTEIN MS29"/>
    <property type="match status" value="1"/>
</dbReference>
<name>A0A8E2F813_9PEZI</name>
<dbReference type="EMBL" id="KV748896">
    <property type="protein sequence ID" value="OCL12277.1"/>
    <property type="molecule type" value="Genomic_DNA"/>
</dbReference>
<dbReference type="GO" id="GO:0003735">
    <property type="term" value="F:structural constituent of ribosome"/>
    <property type="evidence" value="ECO:0007669"/>
    <property type="project" value="TreeGrafter"/>
</dbReference>
<feature type="compositionally biased region" description="Basic and acidic residues" evidence="8">
    <location>
        <begin position="73"/>
        <end position="86"/>
    </location>
</feature>
<evidence type="ECO:0000256" key="6">
    <source>
        <dbReference type="ARBA" id="ARBA00023274"/>
    </source>
</evidence>
<evidence type="ECO:0000313" key="9">
    <source>
        <dbReference type="EMBL" id="OCL12277.1"/>
    </source>
</evidence>
<comment type="similarity">
    <text evidence="2">Belongs to the mitochondrion-specific ribosomal protein mS29 family.</text>
</comment>
<evidence type="ECO:0000256" key="8">
    <source>
        <dbReference type="SAM" id="MobiDB-lite"/>
    </source>
</evidence>
<dbReference type="AlphaFoldDB" id="A0A8E2F813"/>
<keyword evidence="4" id="KW-0689">Ribosomal protein</keyword>
<accession>A0A8E2F813</accession>
<dbReference type="InterPro" id="IPR019368">
    <property type="entry name" value="Ribosomal_mS29"/>
</dbReference>
<evidence type="ECO:0000256" key="1">
    <source>
        <dbReference type="ARBA" id="ARBA00004173"/>
    </source>
</evidence>
<keyword evidence="6" id="KW-0687">Ribonucleoprotein</keyword>
<dbReference type="PANTHER" id="PTHR12810">
    <property type="entry name" value="MITOCHONDRIAL 28S RIBOSOMAL PROTEIN S29"/>
    <property type="match status" value="1"/>
</dbReference>
<evidence type="ECO:0000256" key="2">
    <source>
        <dbReference type="ARBA" id="ARBA00009863"/>
    </source>
</evidence>
<evidence type="ECO:0000256" key="5">
    <source>
        <dbReference type="ARBA" id="ARBA00023128"/>
    </source>
</evidence>
<keyword evidence="3" id="KW-0809">Transit peptide</keyword>
<dbReference type="OrthoDB" id="274828at2759"/>
<keyword evidence="5" id="KW-0496">Mitochondrion</keyword>
<evidence type="ECO:0000256" key="7">
    <source>
        <dbReference type="ARBA" id="ARBA00035140"/>
    </source>
</evidence>
<reference evidence="9 10" key="1">
    <citation type="journal article" date="2016" name="Nat. Commun.">
        <title>Ectomycorrhizal ecology is imprinted in the genome of the dominant symbiotic fungus Cenococcum geophilum.</title>
        <authorList>
            <consortium name="DOE Joint Genome Institute"/>
            <person name="Peter M."/>
            <person name="Kohler A."/>
            <person name="Ohm R.A."/>
            <person name="Kuo A."/>
            <person name="Krutzmann J."/>
            <person name="Morin E."/>
            <person name="Arend M."/>
            <person name="Barry K.W."/>
            <person name="Binder M."/>
            <person name="Choi C."/>
            <person name="Clum A."/>
            <person name="Copeland A."/>
            <person name="Grisel N."/>
            <person name="Haridas S."/>
            <person name="Kipfer T."/>
            <person name="LaButti K."/>
            <person name="Lindquist E."/>
            <person name="Lipzen A."/>
            <person name="Maire R."/>
            <person name="Meier B."/>
            <person name="Mihaltcheva S."/>
            <person name="Molinier V."/>
            <person name="Murat C."/>
            <person name="Poggeler S."/>
            <person name="Quandt C.A."/>
            <person name="Sperisen C."/>
            <person name="Tritt A."/>
            <person name="Tisserant E."/>
            <person name="Crous P.W."/>
            <person name="Henrissat B."/>
            <person name="Nehls U."/>
            <person name="Egli S."/>
            <person name="Spatafora J.W."/>
            <person name="Grigoriev I.V."/>
            <person name="Martin F.M."/>
        </authorList>
    </citation>
    <scope>NUCLEOTIDE SEQUENCE [LARGE SCALE GENOMIC DNA]</scope>
    <source>
        <strain evidence="9 10">CBS 207.34</strain>
    </source>
</reference>
<dbReference type="Pfam" id="PF10236">
    <property type="entry name" value="DAP3"/>
    <property type="match status" value="1"/>
</dbReference>
<dbReference type="Proteomes" id="UP000250140">
    <property type="component" value="Unassembled WGS sequence"/>
</dbReference>
<sequence length="473" mass="51725">MSSSLCVRRLSLAPSDVSAHTSMATRSLLAYSCNASFSTSSAQLAQNLQKKSKAALPPQRGTKNSVTLKRKTPARDVGKRPAPGERKALRKRIVLSNINAFEVPGLRDLHTTNMHADSVKGRVMGLPGTVVDSLRAVEAFKTTQGWNLFRRPAILMRRESAQIAEFIQEVEAAQGKKTIRRIIIGDRASGKSTLVLQALTMAFLKEWVVINLPDAKEIIIGHTEYAPMPGSNRTQYTQNVYTANLLSQIAKANTAVLSKLQLTTKPDLPITVPPNATLVKLAELGAATPEYSWPIFRALWDELTQPNRPPIIFAIDGLGHIMRDSAYLSTNFKPIHAHDLTIVRHFIDHLSGAAALPNGGIVLAATTGSNNPSSPALDFSIQVAEARAKGMNSLPTWNPYKSADQRSLDSLKNVEMLRLNGLSKEEARTIMEYYAASGMLRRTVDNNFVSDQWTLSGGGNIGELERGTVKLRI</sequence>
<comment type="subcellular location">
    <subcellularLocation>
        <location evidence="1">Mitochondrion</location>
    </subcellularLocation>
</comment>
<protein>
    <recommendedName>
        <fullName evidence="7">Small ribosomal subunit protein mS29</fullName>
    </recommendedName>
</protein>
<gene>
    <name evidence="9" type="ORF">AOQ84DRAFT_386234</name>
</gene>
<feature type="region of interest" description="Disordered" evidence="8">
    <location>
        <begin position="51"/>
        <end position="86"/>
    </location>
</feature>
<dbReference type="GO" id="GO:0005763">
    <property type="term" value="C:mitochondrial small ribosomal subunit"/>
    <property type="evidence" value="ECO:0007669"/>
    <property type="project" value="TreeGrafter"/>
</dbReference>
<evidence type="ECO:0000256" key="3">
    <source>
        <dbReference type="ARBA" id="ARBA00022946"/>
    </source>
</evidence>